<organism evidence="3">
    <name type="scientific">marine sediment metagenome</name>
    <dbReference type="NCBI Taxonomy" id="412755"/>
    <lineage>
        <taxon>unclassified sequences</taxon>
        <taxon>metagenomes</taxon>
        <taxon>ecological metagenomes</taxon>
    </lineage>
</organism>
<reference evidence="3" key="1">
    <citation type="journal article" date="2014" name="Front. Microbiol.">
        <title>High frequency of phylogenetically diverse reductive dehalogenase-homologous genes in deep subseafloor sedimentary metagenomes.</title>
        <authorList>
            <person name="Kawai M."/>
            <person name="Futagami T."/>
            <person name="Toyoda A."/>
            <person name="Takaki Y."/>
            <person name="Nishi S."/>
            <person name="Hori S."/>
            <person name="Arai W."/>
            <person name="Tsubouchi T."/>
            <person name="Morono Y."/>
            <person name="Uchiyama I."/>
            <person name="Ito T."/>
            <person name="Fujiyama A."/>
            <person name="Inagaki F."/>
            <person name="Takami H."/>
        </authorList>
    </citation>
    <scope>NUCLEOTIDE SEQUENCE</scope>
    <source>
        <strain evidence="3">Expedition CK06-06</strain>
    </source>
</reference>
<evidence type="ECO:0000256" key="1">
    <source>
        <dbReference type="ARBA" id="ARBA00023002"/>
    </source>
</evidence>
<dbReference type="SUPFAM" id="SSF52518">
    <property type="entry name" value="Thiamin diphosphate-binding fold (THDP-binding)"/>
    <property type="match status" value="1"/>
</dbReference>
<feature type="non-terminal residue" evidence="3">
    <location>
        <position position="165"/>
    </location>
</feature>
<dbReference type="CDD" id="cd07034">
    <property type="entry name" value="TPP_PYR_PFOR_IOR-alpha_like"/>
    <property type="match status" value="1"/>
</dbReference>
<dbReference type="PANTHER" id="PTHR32154">
    <property type="entry name" value="PYRUVATE-FLAVODOXIN OXIDOREDUCTASE-RELATED"/>
    <property type="match status" value="1"/>
</dbReference>
<proteinExistence type="predicted"/>
<evidence type="ECO:0000313" key="3">
    <source>
        <dbReference type="EMBL" id="GAG43190.1"/>
    </source>
</evidence>
<dbReference type="Pfam" id="PF01855">
    <property type="entry name" value="POR_N"/>
    <property type="match status" value="1"/>
</dbReference>
<name>X0XJ35_9ZZZZ</name>
<dbReference type="Gene3D" id="3.40.50.970">
    <property type="match status" value="1"/>
</dbReference>
<dbReference type="GO" id="GO:0006979">
    <property type="term" value="P:response to oxidative stress"/>
    <property type="evidence" value="ECO:0007669"/>
    <property type="project" value="TreeGrafter"/>
</dbReference>
<gene>
    <name evidence="3" type="ORF">S01H1_78053</name>
</gene>
<dbReference type="EMBL" id="BARS01052508">
    <property type="protein sequence ID" value="GAG43190.1"/>
    <property type="molecule type" value="Genomic_DNA"/>
</dbReference>
<dbReference type="AlphaFoldDB" id="X0XJ35"/>
<dbReference type="GO" id="GO:0016491">
    <property type="term" value="F:oxidoreductase activity"/>
    <property type="evidence" value="ECO:0007669"/>
    <property type="project" value="UniProtKB-KW"/>
</dbReference>
<comment type="caution">
    <text evidence="3">The sequence shown here is derived from an EMBL/GenBank/DDBJ whole genome shotgun (WGS) entry which is preliminary data.</text>
</comment>
<sequence>MSTGLKHEILQDSPGKRVCLLGNLAIVRGGLEAGVQFFSCYPGTPSSEIGDTFARIAKEADVVFEYSVNEKVAVEVAFAATLAGARAMCGMKHLGLSYACDPISTMPYVGVEGGMVIVSAGDPSLITSPNEQDQRHFSRFLYLPVFDPATPEDARRMTRYAFGFS</sequence>
<protein>
    <recommendedName>
        <fullName evidence="2">Pyruvate flavodoxin/ferredoxin oxidoreductase pyrimidine binding domain-containing protein</fullName>
    </recommendedName>
</protein>
<dbReference type="FunFam" id="3.40.50.970:FF:000039">
    <property type="entry name" value="Indolepyruvate oxidoreductase subunit IorA"/>
    <property type="match status" value="1"/>
</dbReference>
<dbReference type="PANTHER" id="PTHR32154:SF30">
    <property type="entry name" value="2-OXOACID OXIDOREDUCTASE (FERREDOXIN)"/>
    <property type="match status" value="1"/>
</dbReference>
<evidence type="ECO:0000259" key="2">
    <source>
        <dbReference type="Pfam" id="PF01855"/>
    </source>
</evidence>
<keyword evidence="1" id="KW-0560">Oxidoreductase</keyword>
<feature type="domain" description="Pyruvate flavodoxin/ferredoxin oxidoreductase pyrimidine binding" evidence="2">
    <location>
        <begin position="31"/>
        <end position="106"/>
    </location>
</feature>
<dbReference type="InterPro" id="IPR029061">
    <property type="entry name" value="THDP-binding"/>
</dbReference>
<accession>X0XJ35</accession>
<dbReference type="InterPro" id="IPR002880">
    <property type="entry name" value="Pyrv_Fd/Flavodoxin_OxRdtase_N"/>
</dbReference>
<dbReference type="InterPro" id="IPR050722">
    <property type="entry name" value="Pyruvate:ferred/Flavod_OxRd"/>
</dbReference>